<keyword evidence="8" id="KW-0547">Nucleotide-binding</keyword>
<feature type="coiled-coil region" evidence="16">
    <location>
        <begin position="715"/>
        <end position="788"/>
    </location>
</feature>
<dbReference type="SMART" id="SM00448">
    <property type="entry name" value="REC"/>
    <property type="match status" value="1"/>
</dbReference>
<feature type="region of interest" description="Disordered" evidence="17">
    <location>
        <begin position="550"/>
        <end position="571"/>
    </location>
</feature>
<dbReference type="Pfam" id="PF08447">
    <property type="entry name" value="PAS_3"/>
    <property type="match status" value="2"/>
</dbReference>
<comment type="subcellular location">
    <subcellularLocation>
        <location evidence="3">Membrane</location>
    </subcellularLocation>
</comment>
<dbReference type="Gene3D" id="3.40.50.150">
    <property type="entry name" value="Vaccinia Virus protein VP39"/>
    <property type="match status" value="1"/>
</dbReference>
<dbReference type="Pfam" id="PF03705">
    <property type="entry name" value="CheR_N"/>
    <property type="match status" value="1"/>
</dbReference>
<dbReference type="PROSITE" id="PS50123">
    <property type="entry name" value="CHER"/>
    <property type="match status" value="1"/>
</dbReference>
<dbReference type="Pfam" id="PF13185">
    <property type="entry name" value="GAF_2"/>
    <property type="match status" value="1"/>
</dbReference>
<dbReference type="SUPFAM" id="SSF55874">
    <property type="entry name" value="ATPase domain of HSP90 chaperone/DNA topoisomerase II/histidine kinase"/>
    <property type="match status" value="1"/>
</dbReference>
<keyword evidence="25" id="KW-1185">Reference proteome</keyword>
<dbReference type="GO" id="GO:0006935">
    <property type="term" value="P:chemotaxis"/>
    <property type="evidence" value="ECO:0007669"/>
    <property type="project" value="UniProtKB-UniRule"/>
</dbReference>
<evidence type="ECO:0000256" key="12">
    <source>
        <dbReference type="ARBA" id="ARBA00023136"/>
    </source>
</evidence>
<feature type="domain" description="PAS" evidence="20">
    <location>
        <begin position="1075"/>
        <end position="1130"/>
    </location>
</feature>
<evidence type="ECO:0000259" key="20">
    <source>
        <dbReference type="PROSITE" id="PS50112"/>
    </source>
</evidence>
<dbReference type="GO" id="GO:0008983">
    <property type="term" value="F:protein-glutamate O-methyltransferase activity"/>
    <property type="evidence" value="ECO:0007669"/>
    <property type="project" value="UniProtKB-EC"/>
</dbReference>
<dbReference type="InterPro" id="IPR004358">
    <property type="entry name" value="Sig_transdc_His_kin-like_C"/>
</dbReference>
<dbReference type="Gene3D" id="3.30.450.40">
    <property type="match status" value="2"/>
</dbReference>
<dbReference type="Proteomes" id="UP000187735">
    <property type="component" value="Chromosome"/>
</dbReference>
<dbReference type="PANTHER" id="PTHR24422:SF27">
    <property type="entry name" value="PROTEIN-GLUTAMATE O-METHYLTRANSFERASE"/>
    <property type="match status" value="1"/>
</dbReference>
<dbReference type="InterPro" id="IPR003661">
    <property type="entry name" value="HisK_dim/P_dom"/>
</dbReference>
<evidence type="ECO:0000256" key="1">
    <source>
        <dbReference type="ARBA" id="ARBA00000085"/>
    </source>
</evidence>
<feature type="domain" description="PAS" evidence="20">
    <location>
        <begin position="1654"/>
        <end position="1698"/>
    </location>
</feature>
<feature type="active site" evidence="14">
    <location>
        <position position="52"/>
    </location>
</feature>
<dbReference type="EC" id="2.7.13.3" evidence="24"/>
<keyword evidence="10" id="KW-0067">ATP-binding</keyword>
<dbReference type="Gene3D" id="2.10.70.100">
    <property type="match status" value="2"/>
</dbReference>
<dbReference type="FunFam" id="1.10.287.130:FF:000038">
    <property type="entry name" value="Sensory transduction histidine kinase"/>
    <property type="match status" value="1"/>
</dbReference>
<dbReference type="InterPro" id="IPR029063">
    <property type="entry name" value="SAM-dependent_MTases_sf"/>
</dbReference>
<dbReference type="SMART" id="SM00091">
    <property type="entry name" value="PAS"/>
    <property type="match status" value="5"/>
</dbReference>
<protein>
    <submittedName>
        <fullName evidence="24">Sensory/regulatory protein RpfC</fullName>
        <ecNumber evidence="24">2.7.13.3</ecNumber>
    </submittedName>
</protein>
<feature type="domain" description="PAC" evidence="21">
    <location>
        <begin position="1701"/>
        <end position="1753"/>
    </location>
</feature>
<dbReference type="PROSITE" id="PS50110">
    <property type="entry name" value="RESPONSE_REGULATORY"/>
    <property type="match status" value="1"/>
</dbReference>
<keyword evidence="6 24" id="KW-0808">Transferase</keyword>
<feature type="active site" evidence="14">
    <location>
        <position position="182"/>
    </location>
</feature>
<dbReference type="Gene3D" id="3.30.565.10">
    <property type="entry name" value="Histidine kinase-like ATPase, C-terminal domain"/>
    <property type="match status" value="1"/>
</dbReference>
<dbReference type="OrthoDB" id="288469at2"/>
<dbReference type="CDD" id="cd00130">
    <property type="entry name" value="PAS"/>
    <property type="match status" value="4"/>
</dbReference>
<dbReference type="InterPro" id="IPR050903">
    <property type="entry name" value="Bact_Chemotaxis_MeTrfase"/>
</dbReference>
<dbReference type="SUPFAM" id="SSF47757">
    <property type="entry name" value="Chemotaxis receptor methyltransferase CheR, N-terminal domain"/>
    <property type="match status" value="1"/>
</dbReference>
<dbReference type="Pfam" id="PF01339">
    <property type="entry name" value="CheB_methylest"/>
    <property type="match status" value="1"/>
</dbReference>
<dbReference type="GO" id="GO:0032259">
    <property type="term" value="P:methylation"/>
    <property type="evidence" value="ECO:0007669"/>
    <property type="project" value="UniProtKB-KW"/>
</dbReference>
<dbReference type="InterPro" id="IPR013656">
    <property type="entry name" value="PAS_4"/>
</dbReference>
<dbReference type="Pfam" id="PF08448">
    <property type="entry name" value="PAS_4"/>
    <property type="match status" value="1"/>
</dbReference>
<dbReference type="Gene3D" id="3.40.50.2300">
    <property type="match status" value="1"/>
</dbReference>
<dbReference type="InterPro" id="IPR005467">
    <property type="entry name" value="His_kinase_dom"/>
</dbReference>
<feature type="region of interest" description="Disordered" evidence="17">
    <location>
        <begin position="125"/>
        <end position="149"/>
    </location>
</feature>
<dbReference type="InterPro" id="IPR036890">
    <property type="entry name" value="HATPase_C_sf"/>
</dbReference>
<feature type="domain" description="PAC" evidence="21">
    <location>
        <begin position="1274"/>
        <end position="1333"/>
    </location>
</feature>
<dbReference type="InterPro" id="IPR003594">
    <property type="entry name" value="HATPase_dom"/>
</dbReference>
<dbReference type="InterPro" id="IPR000700">
    <property type="entry name" value="PAS-assoc_C"/>
</dbReference>
<evidence type="ECO:0000256" key="2">
    <source>
        <dbReference type="ARBA" id="ARBA00001541"/>
    </source>
</evidence>
<dbReference type="CDD" id="cd16434">
    <property type="entry name" value="CheB-CheR_fusion"/>
    <property type="match status" value="1"/>
</dbReference>
<dbReference type="InterPro" id="IPR036804">
    <property type="entry name" value="CheR_N_sf"/>
</dbReference>
<sequence>MAKNVRDEPAIPSSDPHLTIGVGASAGGLEAFQDLLSHVDAESGLSFVLVQHLPPLGERLLAEVLVNLTQLSVVELSGRTKPAPNTVYIAPANGLLKVEDGYLVVTSQVVTSEVVTSQVVANQASASSDETVSSGSPREGSGSSTVAKSSTTTAAIDHFLQSLADDQRDRSVGVILSGAGSDGTLGLKAISDAGGLTFAQDPDSAKYDSMPRNAAAMGVADHVLPPAEIASELISYARHLASLSEPRCKQEVSRQLQEAIPQVTDLLLKNTGHNFQHYKTNTLSRRIQRRMQVNKLSDVEKYIEILSGNPDEAHTLFRELLIGVTSFFRDPDAFAALSESVLPKLFEDKSPDDHVRIWVAGCATGEEAYTLAILCREYMDSIAEANSNAASDSDGPESTSGDLTGVTLPTVQIFATDLDDRALQVARDGAYPVGIADVVSPERLKRFFVKRGKKYQVAKEIRELVLFSPHNLISDPPFSRLDLVSCRNLLIYLGPHLQKKLIPLFHYSLRPSGYLFLGPSENISAHRELFRVVDPKAKISQRKNTGVDGTAVMPVADGSGKHENGKRAFPAPASTEGDLLEVMQRIVLDEFAPKCAIVDEDGHVLCTSGDMQKYLTVSGGKFQNNIIQMARSGLRLGLRAAFQEAVDTRRQVTHDNQSLRLDDRIQRVMLTVQPMPEVGEDSGLFMVVFHDVGLPLQRGEAEDLEDDSPDRTPEHRNADAVIKQLEKELATTRADLERALRDMECSNEDLKSSNEELVSMNEELQSANEELETSKEEVQAALTRVAQSASDRRNLLHSTSVATLFVDDDMTIRSFTPDVAKIYNLLPNDVGRPLSHITHTAVEMPDFPADASAVSEWPIEDEVEIQTGNWYLRRIQPYLTDDDQQNGLVVTFYDITDRKRTFMRLAASHAVRSLLVNAESFATVIPEVLHALLDALEAEVCLLWRPDESGKLLTCVEASTGDHARQSFVDFSRQLTFSKGEGLPGIAWKQRKPIWFEDLQNADDFARSKVAHENNLVSGIATPIVVGKKFKGVIEIFTTRLLAHDPELKYVLESVGTDIGQFIRRRRLDSRFRDEEARKTAILKSAMDCIVTMDVEGRIVDFNPAAERTFGHVAADVIGKPMCEVIMPDEFRPGFHQSLKRYLEVGESSIIGKRIELTSLRADGSTFPMELGVSVSHTLNGSPFFTGYLRDITDRRRSEDLLRDRESHLRRVIDNTLFLVGVLDVDGTLLEANAAAVTLGGIEREEVIGKKFWDCIWWNHSEDTISQLQDDIRRGANGEIVRHDAIVRIAGDTRITIDFMLSPVRDESGRVTHLIPSGVDISDRKAAERQALQRERHLNFAMVAGRMGSWEWDIVNDHITWSDHLYELYGYEKDEFVGTAQGFLDIVIPDDRPIVEAVIESIMLTTSEREEFECRIFRKRDGHIILGQIQGIVDRDAVGRPLRIAGFATDITDRNRRERHVAFLAELQSFLAPLETADEIARVATERIAQYLNLSRCALVDLDEDAALANVYFDYHIDEVSSVVGLYTMSDYLNADERQRLAVGGSLVFNDVTQECSTPDSAARFAALQIQAIVNSAYVTDGRLEFMLTATKHYPYQWRSDELQLLNELSANVYLRVQRARVQSALQQTDERLSTALQVAGMAAWEWSPQESIWTAELYDLLGISPDQPASPELFFSLTHPDDRDELQAEWQRSVDGDTNYSHEFRIIRPDGETRWLNGVGKVVRNEAGEVVRMYGLNRDTTAEHVAASRLEEARRQAEQANSSKSEFLANMSHEIRTPMTAVLGYADLLLDAETDPQKLQHLETIKRNGNFLLEIINDILDLSKIEAGRMEIDRQQFSPQALVGDVRSLMDVRAKEKDLQFEVQYDGSVPEFIESDPKRLKQILVNLLGNALKFTDAGSVILRISHRPAATKNSSTSASKRRSVMQFDVIDTGIGMTVQQQKRLFKPFSQGDASVTREFGGTGLGLAISKRLAHMLGGSVAVDSTPGEGSTFSLTIAAGDVSNVAFVDPNLPSESQAEAPAELAAVSDFRLACRILLVDDRRDVRFLGKHILQTAGATVEEAENGQQAIDQVSAMDGEEPFDLILLDMQMPGVDGYTAAARLRGMGFENPIIALTADAMHGDMDRCLQSGCNAYLSKPIDKEKLLATVHTFLQQNGDN</sequence>
<dbReference type="SMART" id="SM00138">
    <property type="entry name" value="MeTrc"/>
    <property type="match status" value="1"/>
</dbReference>
<feature type="domain" description="PAC" evidence="21">
    <location>
        <begin position="1410"/>
        <end position="1463"/>
    </location>
</feature>
<dbReference type="NCBIfam" id="TIGR00229">
    <property type="entry name" value="sensory_box"/>
    <property type="match status" value="4"/>
</dbReference>
<keyword evidence="12" id="KW-0472">Membrane</keyword>
<dbReference type="SMART" id="SM00065">
    <property type="entry name" value="GAF"/>
    <property type="match status" value="2"/>
</dbReference>
<evidence type="ECO:0000256" key="10">
    <source>
        <dbReference type="ARBA" id="ARBA00022840"/>
    </source>
</evidence>
<dbReference type="GO" id="GO:0005737">
    <property type="term" value="C:cytoplasm"/>
    <property type="evidence" value="ECO:0007669"/>
    <property type="project" value="InterPro"/>
</dbReference>
<evidence type="ECO:0000259" key="23">
    <source>
        <dbReference type="PROSITE" id="PS50123"/>
    </source>
</evidence>
<feature type="domain" description="CheR-type methyltransferase" evidence="23">
    <location>
        <begin position="262"/>
        <end position="543"/>
    </location>
</feature>
<dbReference type="InterPro" id="IPR000780">
    <property type="entry name" value="CheR_MeTrfase"/>
</dbReference>
<dbReference type="PRINTS" id="PR00344">
    <property type="entry name" value="BCTRLSENSOR"/>
</dbReference>
<dbReference type="InterPro" id="IPR013655">
    <property type="entry name" value="PAS_fold_3"/>
</dbReference>
<dbReference type="Pfam" id="PF01739">
    <property type="entry name" value="CheR"/>
    <property type="match status" value="2"/>
</dbReference>
<name>A0A1P8WF60_9PLAN</name>
<dbReference type="InterPro" id="IPR029016">
    <property type="entry name" value="GAF-like_dom_sf"/>
</dbReference>
<feature type="domain" description="PAS" evidence="20">
    <location>
        <begin position="1359"/>
        <end position="1406"/>
    </location>
</feature>
<dbReference type="GO" id="GO:0000156">
    <property type="term" value="F:phosphorelay response regulator activity"/>
    <property type="evidence" value="ECO:0007669"/>
    <property type="project" value="InterPro"/>
</dbReference>
<dbReference type="PROSITE" id="PS50113">
    <property type="entry name" value="PAC"/>
    <property type="match status" value="4"/>
</dbReference>
<evidence type="ECO:0000256" key="13">
    <source>
        <dbReference type="ARBA" id="ARBA00023306"/>
    </source>
</evidence>
<keyword evidence="7" id="KW-0949">S-adenosyl-L-methionine</keyword>
<gene>
    <name evidence="24" type="primary">rpfC_1</name>
    <name evidence="24" type="ORF">Fuma_02330</name>
</gene>
<dbReference type="SUPFAM" id="SSF52172">
    <property type="entry name" value="CheY-like"/>
    <property type="match status" value="1"/>
</dbReference>
<feature type="domain" description="PAC" evidence="21">
    <location>
        <begin position="1153"/>
        <end position="1204"/>
    </location>
</feature>
<evidence type="ECO:0000256" key="6">
    <source>
        <dbReference type="ARBA" id="ARBA00022679"/>
    </source>
</evidence>
<dbReference type="SUPFAM" id="SSF52738">
    <property type="entry name" value="Methylesterase CheB, C-terminal domain"/>
    <property type="match status" value="2"/>
</dbReference>
<dbReference type="PANTHER" id="PTHR24422">
    <property type="entry name" value="CHEMOTAXIS PROTEIN METHYLTRANSFERASE"/>
    <property type="match status" value="1"/>
</dbReference>
<dbReference type="InterPro" id="IPR035965">
    <property type="entry name" value="PAS-like_dom_sf"/>
</dbReference>
<dbReference type="SUPFAM" id="SSF47384">
    <property type="entry name" value="Homodimeric domain of signal transducing histidine kinase"/>
    <property type="match status" value="1"/>
</dbReference>
<evidence type="ECO:0000256" key="11">
    <source>
        <dbReference type="ARBA" id="ARBA00023012"/>
    </source>
</evidence>
<dbReference type="CDD" id="cd00082">
    <property type="entry name" value="HisKA"/>
    <property type="match status" value="1"/>
</dbReference>
<dbReference type="EMBL" id="CP017641">
    <property type="protein sequence ID" value="APZ92718.1"/>
    <property type="molecule type" value="Genomic_DNA"/>
</dbReference>
<organism evidence="24 25">
    <name type="scientific">Fuerstiella marisgermanici</name>
    <dbReference type="NCBI Taxonomy" id="1891926"/>
    <lineage>
        <taxon>Bacteria</taxon>
        <taxon>Pseudomonadati</taxon>
        <taxon>Planctomycetota</taxon>
        <taxon>Planctomycetia</taxon>
        <taxon>Planctomycetales</taxon>
        <taxon>Planctomycetaceae</taxon>
        <taxon>Fuerstiella</taxon>
    </lineage>
</organism>
<dbReference type="Gene3D" id="3.40.50.180">
    <property type="entry name" value="Methylesterase CheB, C-terminal domain"/>
    <property type="match status" value="1"/>
</dbReference>
<evidence type="ECO:0000256" key="7">
    <source>
        <dbReference type="ARBA" id="ARBA00022691"/>
    </source>
</evidence>
<evidence type="ECO:0000256" key="14">
    <source>
        <dbReference type="PROSITE-ProRule" id="PRU00050"/>
    </source>
</evidence>
<keyword evidence="13" id="KW-0131">Cell cycle</keyword>
<dbReference type="InterPro" id="IPR000014">
    <property type="entry name" value="PAS"/>
</dbReference>
<feature type="domain" description="Histidine kinase" evidence="18">
    <location>
        <begin position="1771"/>
        <end position="2001"/>
    </location>
</feature>
<dbReference type="PROSITE" id="PS50112">
    <property type="entry name" value="PAS"/>
    <property type="match status" value="4"/>
</dbReference>
<dbReference type="PROSITE" id="PS50109">
    <property type="entry name" value="HIS_KIN"/>
    <property type="match status" value="1"/>
</dbReference>
<keyword evidence="4 15" id="KW-0597">Phosphoprotein</keyword>
<keyword evidence="9" id="KW-0418">Kinase</keyword>
<feature type="active site" evidence="14">
    <location>
        <position position="25"/>
    </location>
</feature>
<dbReference type="SUPFAM" id="SSF53335">
    <property type="entry name" value="S-adenosyl-L-methionine-dependent methyltransferases"/>
    <property type="match status" value="1"/>
</dbReference>
<dbReference type="Pfam" id="PF02518">
    <property type="entry name" value="HATPase_c"/>
    <property type="match status" value="1"/>
</dbReference>
<dbReference type="GO" id="GO:0008984">
    <property type="term" value="F:protein-glutamate methylesterase activity"/>
    <property type="evidence" value="ECO:0007669"/>
    <property type="project" value="InterPro"/>
</dbReference>
<feature type="domain" description="Response regulatory" evidence="19">
    <location>
        <begin position="2035"/>
        <end position="2153"/>
    </location>
</feature>
<dbReference type="CDD" id="cd17546">
    <property type="entry name" value="REC_hyHK_CKI1_RcsC-like"/>
    <property type="match status" value="1"/>
</dbReference>
<feature type="domain" description="CheB-type methylesterase" evidence="22">
    <location>
        <begin position="12"/>
        <end position="240"/>
    </location>
</feature>
<keyword evidence="11" id="KW-0902">Two-component regulatory system</keyword>
<keyword evidence="16" id="KW-0175">Coiled coil</keyword>
<evidence type="ECO:0000313" key="24">
    <source>
        <dbReference type="EMBL" id="APZ92718.1"/>
    </source>
</evidence>
<dbReference type="InterPro" id="IPR001610">
    <property type="entry name" value="PAC"/>
</dbReference>
<dbReference type="GO" id="GO:0000155">
    <property type="term" value="F:phosphorelay sensor kinase activity"/>
    <property type="evidence" value="ECO:0007669"/>
    <property type="project" value="InterPro"/>
</dbReference>
<dbReference type="InterPro" id="IPR011006">
    <property type="entry name" value="CheY-like_superfamily"/>
</dbReference>
<comment type="catalytic activity">
    <reaction evidence="2">
        <text>L-glutamyl-[protein] + S-adenosyl-L-methionine = [protein]-L-glutamate 5-O-methyl ester + S-adenosyl-L-homocysteine</text>
        <dbReference type="Rhea" id="RHEA:24452"/>
        <dbReference type="Rhea" id="RHEA-COMP:10208"/>
        <dbReference type="Rhea" id="RHEA-COMP:10311"/>
        <dbReference type="ChEBI" id="CHEBI:29973"/>
        <dbReference type="ChEBI" id="CHEBI:57856"/>
        <dbReference type="ChEBI" id="CHEBI:59789"/>
        <dbReference type="ChEBI" id="CHEBI:82795"/>
        <dbReference type="EC" id="2.1.1.80"/>
    </reaction>
</comment>
<evidence type="ECO:0000256" key="17">
    <source>
        <dbReference type="SAM" id="MobiDB-lite"/>
    </source>
</evidence>
<dbReference type="GO" id="GO:0005524">
    <property type="term" value="F:ATP binding"/>
    <property type="evidence" value="ECO:0007669"/>
    <property type="project" value="UniProtKB-KW"/>
</dbReference>
<accession>A0A1P8WF60</accession>
<dbReference type="SUPFAM" id="SSF55785">
    <property type="entry name" value="PYP-like sensor domain (PAS domain)"/>
    <property type="match status" value="5"/>
</dbReference>
<dbReference type="Pfam" id="PF00989">
    <property type="entry name" value="PAS"/>
    <property type="match status" value="1"/>
</dbReference>
<keyword evidence="5" id="KW-0489">Methyltransferase</keyword>
<dbReference type="FunFam" id="3.30.565.10:FF:000010">
    <property type="entry name" value="Sensor histidine kinase RcsC"/>
    <property type="match status" value="1"/>
</dbReference>
<evidence type="ECO:0000256" key="3">
    <source>
        <dbReference type="ARBA" id="ARBA00004370"/>
    </source>
</evidence>
<dbReference type="InterPro" id="IPR001789">
    <property type="entry name" value="Sig_transdc_resp-reg_receiver"/>
</dbReference>
<keyword evidence="14" id="KW-0378">Hydrolase</keyword>
<dbReference type="InterPro" id="IPR022641">
    <property type="entry name" value="CheR_N"/>
</dbReference>
<evidence type="ECO:0000313" key="25">
    <source>
        <dbReference type="Proteomes" id="UP000187735"/>
    </source>
</evidence>
<evidence type="ECO:0000259" key="21">
    <source>
        <dbReference type="PROSITE" id="PS50113"/>
    </source>
</evidence>
<dbReference type="PROSITE" id="PS50122">
    <property type="entry name" value="CHEB"/>
    <property type="match status" value="1"/>
</dbReference>
<evidence type="ECO:0000256" key="5">
    <source>
        <dbReference type="ARBA" id="ARBA00022603"/>
    </source>
</evidence>
<dbReference type="Gene3D" id="3.30.450.20">
    <property type="entry name" value="PAS domain"/>
    <property type="match status" value="5"/>
</dbReference>
<evidence type="ECO:0000259" key="18">
    <source>
        <dbReference type="PROSITE" id="PS50109"/>
    </source>
</evidence>
<dbReference type="KEGG" id="fmr:Fuma_02330"/>
<dbReference type="Pfam" id="PF13596">
    <property type="entry name" value="PAS_10"/>
    <property type="match status" value="1"/>
</dbReference>
<dbReference type="CDD" id="cd16922">
    <property type="entry name" value="HATPase_EvgS-ArcB-TorS-like"/>
    <property type="match status" value="1"/>
</dbReference>
<keyword evidence="14" id="KW-0145">Chemotaxis</keyword>
<dbReference type="GO" id="GO:0016020">
    <property type="term" value="C:membrane"/>
    <property type="evidence" value="ECO:0007669"/>
    <property type="project" value="UniProtKB-SubCell"/>
</dbReference>
<dbReference type="SMART" id="SM00387">
    <property type="entry name" value="HATPase_c"/>
    <property type="match status" value="1"/>
</dbReference>
<dbReference type="InterPro" id="IPR036097">
    <property type="entry name" value="HisK_dim/P_sf"/>
</dbReference>
<dbReference type="SUPFAM" id="SSF55781">
    <property type="entry name" value="GAF domain-like"/>
    <property type="match status" value="2"/>
</dbReference>
<evidence type="ECO:0000256" key="4">
    <source>
        <dbReference type="ARBA" id="ARBA00022553"/>
    </source>
</evidence>
<evidence type="ECO:0000256" key="16">
    <source>
        <dbReference type="SAM" id="Coils"/>
    </source>
</evidence>
<dbReference type="Pfam" id="PF00072">
    <property type="entry name" value="Response_reg"/>
    <property type="match status" value="1"/>
</dbReference>
<dbReference type="Gene3D" id="1.10.155.10">
    <property type="entry name" value="Chemotaxis receptor methyltransferase CheR, N-terminal domain"/>
    <property type="match status" value="1"/>
</dbReference>
<dbReference type="InterPro" id="IPR022642">
    <property type="entry name" value="CheR_C"/>
</dbReference>
<evidence type="ECO:0000256" key="9">
    <source>
        <dbReference type="ARBA" id="ARBA00022777"/>
    </source>
</evidence>
<dbReference type="Gene3D" id="1.10.287.130">
    <property type="match status" value="1"/>
</dbReference>
<proteinExistence type="predicted"/>
<reference evidence="24 25" key="1">
    <citation type="journal article" date="2016" name="Front. Microbiol.">
        <title>Fuerstia marisgermanicae gen. nov., sp. nov., an Unusual Member of the Phylum Planctomycetes from the German Wadden Sea.</title>
        <authorList>
            <person name="Kohn T."/>
            <person name="Heuer A."/>
            <person name="Jogler M."/>
            <person name="Vollmers J."/>
            <person name="Boedeker C."/>
            <person name="Bunk B."/>
            <person name="Rast P."/>
            <person name="Borchert D."/>
            <person name="Glockner I."/>
            <person name="Freese H.M."/>
            <person name="Klenk H.P."/>
            <person name="Overmann J."/>
            <person name="Kaster A.K."/>
            <person name="Rohde M."/>
            <person name="Wiegand S."/>
            <person name="Jogler C."/>
        </authorList>
    </citation>
    <scope>NUCLEOTIDE SEQUENCE [LARGE SCALE GENOMIC DNA]</scope>
    <source>
        <strain evidence="24 25">NH11</strain>
    </source>
</reference>
<evidence type="ECO:0000259" key="19">
    <source>
        <dbReference type="PROSITE" id="PS50110"/>
    </source>
</evidence>
<comment type="catalytic activity">
    <reaction evidence="1">
        <text>ATP + protein L-histidine = ADP + protein N-phospho-L-histidine.</text>
        <dbReference type="EC" id="2.7.13.3"/>
    </reaction>
</comment>
<evidence type="ECO:0000259" key="22">
    <source>
        <dbReference type="PROSITE" id="PS50122"/>
    </source>
</evidence>
<evidence type="ECO:0000256" key="8">
    <source>
        <dbReference type="ARBA" id="ARBA00022741"/>
    </source>
</evidence>
<dbReference type="InterPro" id="IPR000673">
    <property type="entry name" value="Sig_transdc_resp-reg_Me-estase"/>
</dbReference>
<dbReference type="SMART" id="SM00388">
    <property type="entry name" value="HisKA"/>
    <property type="match status" value="1"/>
</dbReference>
<feature type="domain" description="PAS" evidence="20">
    <location>
        <begin position="1205"/>
        <end position="1279"/>
    </location>
</feature>
<dbReference type="InterPro" id="IPR003018">
    <property type="entry name" value="GAF"/>
</dbReference>
<dbReference type="InterPro" id="IPR013767">
    <property type="entry name" value="PAS_fold"/>
</dbReference>
<dbReference type="Pfam" id="PF00512">
    <property type="entry name" value="HisKA"/>
    <property type="match status" value="1"/>
</dbReference>
<dbReference type="STRING" id="1891926.Fuma_02330"/>
<evidence type="ECO:0000256" key="15">
    <source>
        <dbReference type="PROSITE-ProRule" id="PRU00169"/>
    </source>
</evidence>
<feature type="modified residue" description="4-aspartylphosphate" evidence="15">
    <location>
        <position position="2088"/>
    </location>
</feature>
<dbReference type="InterPro" id="IPR035909">
    <property type="entry name" value="CheB_C"/>
</dbReference>
<dbReference type="SMART" id="SM00086">
    <property type="entry name" value="PAC"/>
    <property type="match status" value="5"/>
</dbReference>
<dbReference type="GO" id="GO:0006355">
    <property type="term" value="P:regulation of DNA-templated transcription"/>
    <property type="evidence" value="ECO:0007669"/>
    <property type="project" value="InterPro"/>
</dbReference>
<dbReference type="RefSeq" id="WP_077024304.1">
    <property type="nucleotide sequence ID" value="NZ_CP017641.1"/>
</dbReference>